<evidence type="ECO:0000256" key="2">
    <source>
        <dbReference type="ARBA" id="ARBA00007862"/>
    </source>
</evidence>
<keyword evidence="8" id="KW-0378">Hydrolase</keyword>
<evidence type="ECO:0000313" key="9">
    <source>
        <dbReference type="Proteomes" id="UP001524460"/>
    </source>
</evidence>
<keyword evidence="4" id="KW-1133">Transmembrane helix</keyword>
<dbReference type="PIRSF" id="PIRSF005651">
    <property type="entry name" value="HflC"/>
    <property type="match status" value="1"/>
</dbReference>
<keyword evidence="3" id="KW-0812">Transmembrane</keyword>
<dbReference type="InterPro" id="IPR010200">
    <property type="entry name" value="HflC"/>
</dbReference>
<evidence type="ECO:0000256" key="4">
    <source>
        <dbReference type="ARBA" id="ARBA00022989"/>
    </source>
</evidence>
<evidence type="ECO:0000313" key="8">
    <source>
        <dbReference type="EMBL" id="MCQ1057561.1"/>
    </source>
</evidence>
<comment type="caution">
    <text evidence="8">The sequence shown here is derived from an EMBL/GenBank/DDBJ whole genome shotgun (WGS) entry which is preliminary data.</text>
</comment>
<sequence>MKWTILLAAIGAYLLSTCLVIVNETDYTVISQFGRPTRVIDQAGWAIKWPTPIQTETIVDKRIQLLNLDATEYGTRDRRNVVTEAFVIWKISDPLLYLTSVRTTDIAEQRLETMINAAIGAGIANINLSQIYSEDAENHRLEALFADISTSVAQAAQNELGVEVQTVKPSRFGFPSQNLSAIYDRMESEWDRLANQYLAEGEKRASEIRADTELEVRQLLASAYRDAQQIRGEGEASAAALYADAYTRYPDYYKFIRSMESYQEIFNDNTRMVLSTDTPIFDALMQPPGTAAHAN</sequence>
<dbReference type="Pfam" id="PF01145">
    <property type="entry name" value="Band_7"/>
    <property type="match status" value="1"/>
</dbReference>
<organism evidence="8 9">
    <name type="scientific">Photobacterium pectinilyticum</name>
    <dbReference type="NCBI Taxonomy" id="2906793"/>
    <lineage>
        <taxon>Bacteria</taxon>
        <taxon>Pseudomonadati</taxon>
        <taxon>Pseudomonadota</taxon>
        <taxon>Gammaproteobacteria</taxon>
        <taxon>Vibrionales</taxon>
        <taxon>Vibrionaceae</taxon>
        <taxon>Photobacterium</taxon>
    </lineage>
</organism>
<dbReference type="PANTHER" id="PTHR42911:SF1">
    <property type="entry name" value="MODULATOR OF FTSH PROTEASE HFLC"/>
    <property type="match status" value="1"/>
</dbReference>
<dbReference type="CDD" id="cd03405">
    <property type="entry name" value="SPFH_HflC"/>
    <property type="match status" value="1"/>
</dbReference>
<feature type="domain" description="Band 7" evidence="7">
    <location>
        <begin position="17"/>
        <end position="186"/>
    </location>
</feature>
<evidence type="ECO:0000256" key="5">
    <source>
        <dbReference type="ARBA" id="ARBA00023136"/>
    </source>
</evidence>
<dbReference type="Gene3D" id="3.30.479.30">
    <property type="entry name" value="Band 7 domain"/>
    <property type="match status" value="1"/>
</dbReference>
<dbReference type="GO" id="GO:0006508">
    <property type="term" value="P:proteolysis"/>
    <property type="evidence" value="ECO:0007669"/>
    <property type="project" value="UniProtKB-KW"/>
</dbReference>
<reference evidence="8 9" key="1">
    <citation type="submission" date="2022-07" db="EMBL/GenBank/DDBJ databases">
        <title>Photobacterium pectinilyticum sp. nov., a marine bacterium isolated from surface seawater of Qingdao offshore.</title>
        <authorList>
            <person name="Wang X."/>
        </authorList>
    </citation>
    <scope>NUCLEOTIDE SEQUENCE [LARGE SCALE GENOMIC DNA]</scope>
    <source>
        <strain evidence="8 9">ZSDE20</strain>
    </source>
</reference>
<dbReference type="SMART" id="SM00244">
    <property type="entry name" value="PHB"/>
    <property type="match status" value="1"/>
</dbReference>
<keyword evidence="9" id="KW-1185">Reference proteome</keyword>
<dbReference type="EMBL" id="JANEYT010000008">
    <property type="protein sequence ID" value="MCQ1057561.1"/>
    <property type="molecule type" value="Genomic_DNA"/>
</dbReference>
<evidence type="ECO:0000259" key="7">
    <source>
        <dbReference type="SMART" id="SM00244"/>
    </source>
</evidence>
<dbReference type="RefSeq" id="WP_255041156.1">
    <property type="nucleotide sequence ID" value="NZ_JANEYT010000008.1"/>
</dbReference>
<dbReference type="InterPro" id="IPR036013">
    <property type="entry name" value="Band_7/SPFH_dom_sf"/>
</dbReference>
<dbReference type="GO" id="GO:0008233">
    <property type="term" value="F:peptidase activity"/>
    <property type="evidence" value="ECO:0007669"/>
    <property type="project" value="UniProtKB-KW"/>
</dbReference>
<dbReference type="InterPro" id="IPR001107">
    <property type="entry name" value="Band_7"/>
</dbReference>
<name>A0ABT1MYI8_9GAMM</name>
<evidence type="ECO:0000256" key="3">
    <source>
        <dbReference type="ARBA" id="ARBA00022692"/>
    </source>
</evidence>
<evidence type="ECO:0000256" key="6">
    <source>
        <dbReference type="PIRNR" id="PIRNR005651"/>
    </source>
</evidence>
<dbReference type="SUPFAM" id="SSF117892">
    <property type="entry name" value="Band 7/SPFH domain"/>
    <property type="match status" value="1"/>
</dbReference>
<gene>
    <name evidence="8" type="ORF">NHN17_05725</name>
</gene>
<evidence type="ECO:0000256" key="1">
    <source>
        <dbReference type="ARBA" id="ARBA00004167"/>
    </source>
</evidence>
<proteinExistence type="inferred from homology"/>
<accession>A0ABT1MYI8</accession>
<dbReference type="Proteomes" id="UP001524460">
    <property type="component" value="Unassembled WGS sequence"/>
</dbReference>
<comment type="function">
    <text evidence="6">HflC and HflK could regulate a protease.</text>
</comment>
<keyword evidence="5" id="KW-0472">Membrane</keyword>
<protein>
    <recommendedName>
        <fullName evidence="6">Protein HflC</fullName>
    </recommendedName>
</protein>
<keyword evidence="8" id="KW-0645">Protease</keyword>
<dbReference type="PANTHER" id="PTHR42911">
    <property type="entry name" value="MODULATOR OF FTSH PROTEASE HFLC"/>
    <property type="match status" value="1"/>
</dbReference>
<comment type="subcellular location">
    <subcellularLocation>
        <location evidence="1">Membrane</location>
        <topology evidence="1">Single-pass membrane protein</topology>
    </subcellularLocation>
</comment>
<comment type="similarity">
    <text evidence="2 6">Belongs to the band 7/mec-2 family. HflC subfamily.</text>
</comment>